<dbReference type="GO" id="GO:0071555">
    <property type="term" value="P:cell wall organization"/>
    <property type="evidence" value="ECO:0007669"/>
    <property type="project" value="UniProtKB-KW"/>
</dbReference>
<comment type="caution">
    <text evidence="17">The sequence shown here is derived from an EMBL/GenBank/DDBJ whole genome shotgun (WGS) entry which is preliminary data.</text>
</comment>
<evidence type="ECO:0000259" key="16">
    <source>
        <dbReference type="Pfam" id="PF03717"/>
    </source>
</evidence>
<dbReference type="InterPro" id="IPR050515">
    <property type="entry name" value="Beta-lactam/transpept"/>
</dbReference>
<keyword evidence="3" id="KW-1003">Cell membrane</keyword>
<keyword evidence="6 14" id="KW-0812">Transmembrane</keyword>
<comment type="subcellular location">
    <subcellularLocation>
        <location evidence="2">Cell membrane</location>
    </subcellularLocation>
    <subcellularLocation>
        <location evidence="1">Membrane</location>
        <topology evidence="1">Single-pass membrane protein</topology>
    </subcellularLocation>
</comment>
<dbReference type="AlphaFoldDB" id="A0A2M7CIS9"/>
<dbReference type="EMBL" id="PEUM01000023">
    <property type="protein sequence ID" value="PIV25556.1"/>
    <property type="molecule type" value="Genomic_DNA"/>
</dbReference>
<evidence type="ECO:0000256" key="6">
    <source>
        <dbReference type="ARBA" id="ARBA00022692"/>
    </source>
</evidence>
<evidence type="ECO:0000256" key="1">
    <source>
        <dbReference type="ARBA" id="ARBA00004167"/>
    </source>
</evidence>
<proteinExistence type="predicted"/>
<name>A0A2M7CIS9_9BACT</name>
<keyword evidence="8" id="KW-0133">Cell shape</keyword>
<dbReference type="Gene3D" id="3.90.1310.10">
    <property type="entry name" value="Penicillin-binding protein 2a (Domain 2)"/>
    <property type="match status" value="1"/>
</dbReference>
<evidence type="ECO:0000256" key="2">
    <source>
        <dbReference type="ARBA" id="ARBA00004236"/>
    </source>
</evidence>
<feature type="transmembrane region" description="Helical" evidence="14">
    <location>
        <begin position="41"/>
        <end position="60"/>
    </location>
</feature>
<dbReference type="PANTHER" id="PTHR30627:SF2">
    <property type="entry name" value="PEPTIDOGLYCAN D,D-TRANSPEPTIDASE MRDA"/>
    <property type="match status" value="1"/>
</dbReference>
<dbReference type="PANTHER" id="PTHR30627">
    <property type="entry name" value="PEPTIDOGLYCAN D,D-TRANSPEPTIDASE"/>
    <property type="match status" value="1"/>
</dbReference>
<dbReference type="Gene3D" id="3.30.1390.30">
    <property type="entry name" value="Penicillin-binding protein 2a, domain 3"/>
    <property type="match status" value="1"/>
</dbReference>
<dbReference type="SUPFAM" id="SSF56601">
    <property type="entry name" value="beta-lactamase/transpeptidase-like"/>
    <property type="match status" value="1"/>
</dbReference>
<accession>A0A2M7CIS9</accession>
<evidence type="ECO:0000259" key="15">
    <source>
        <dbReference type="Pfam" id="PF00905"/>
    </source>
</evidence>
<evidence type="ECO:0000256" key="10">
    <source>
        <dbReference type="ARBA" id="ARBA00022989"/>
    </source>
</evidence>
<evidence type="ECO:0000256" key="11">
    <source>
        <dbReference type="ARBA" id="ARBA00023136"/>
    </source>
</evidence>
<evidence type="ECO:0000256" key="9">
    <source>
        <dbReference type="ARBA" id="ARBA00022984"/>
    </source>
</evidence>
<evidence type="ECO:0000256" key="3">
    <source>
        <dbReference type="ARBA" id="ARBA00022475"/>
    </source>
</evidence>
<feature type="domain" description="Penicillin-binding protein transpeptidase" evidence="15">
    <location>
        <begin position="294"/>
        <end position="619"/>
    </location>
</feature>
<evidence type="ECO:0000256" key="7">
    <source>
        <dbReference type="ARBA" id="ARBA00022801"/>
    </source>
</evidence>
<dbReference type="InterPro" id="IPR036138">
    <property type="entry name" value="PBP_dimer_sf"/>
</dbReference>
<evidence type="ECO:0000256" key="8">
    <source>
        <dbReference type="ARBA" id="ARBA00022960"/>
    </source>
</evidence>
<sequence>MKNIFGQVGKPFKSRVKIKPEFSPSLNAIGKTSSEKSVPHFTFYYFILFVLVLIFGARLVNLQVVEGAKNLYLAEGNRIRLSKISAPRGIIFDRNDTALVQNILRYDIEIIPNQMPNSIEERVAILAKLSDFLEQDLAGIKDKIFGKNMYSSDAVVVKEDISQADALVYQIKFEEMEGVLVAIKPLRKYDDDFGLAHIVGYIGKITEDELTDRAKYAITDWIGKIGLELFYEDKLRGQYGQTQIEVNAKGRLQRVIATLPAVKGEDIKLSLDLNLQKKAFENLKIAVEKGNGKGVAIATNPQNGEILSLVSLPSYNNNAFVKPDMKEEVHRLFTDEARPLVNRAISGLYPIGSTIKPLVATIALSNKVVSESYKVDTPLEIVIGDFHFPDWKDHGLTDIRRALAESNNIFFYALGGGWDKIKGLGIDRLASGLKKFRLNQITGIDLIGEKKGIVPDPEWKKKTKSEPWYLGDTYHMSIGQGDIVATPIELLSAIASIASGGRYYAPHLILDSRAKPLEEKIAGENDLRVVREGMKMAWDEGSARSIQGIKDKNGNDVSGGAKTGTAQTGRKNQNGDDITHGWFVAFAPYENPEIAVLVLVEEGGDGYTTALPVAKEILKEYFREE</sequence>
<feature type="domain" description="Penicillin-binding protein dimerisation" evidence="16">
    <location>
        <begin position="84"/>
        <end position="254"/>
    </location>
</feature>
<keyword evidence="10 14" id="KW-1133">Transmembrane helix</keyword>
<reference evidence="18" key="1">
    <citation type="submission" date="2017-09" db="EMBL/GenBank/DDBJ databases">
        <title>Depth-based differentiation of microbial function through sediment-hosted aquifers and enrichment of novel symbionts in the deep terrestrial subsurface.</title>
        <authorList>
            <person name="Probst A.J."/>
            <person name="Ladd B."/>
            <person name="Jarett J.K."/>
            <person name="Geller-Mcgrath D.E."/>
            <person name="Sieber C.M.K."/>
            <person name="Emerson J.B."/>
            <person name="Anantharaman K."/>
            <person name="Thomas B.C."/>
            <person name="Malmstrom R."/>
            <person name="Stieglmeier M."/>
            <person name="Klingl A."/>
            <person name="Woyke T."/>
            <person name="Ryan C.M."/>
            <person name="Banfield J.F."/>
        </authorList>
    </citation>
    <scope>NUCLEOTIDE SEQUENCE [LARGE SCALE GENOMIC DNA]</scope>
</reference>
<evidence type="ECO:0000313" key="18">
    <source>
        <dbReference type="Proteomes" id="UP000229966"/>
    </source>
</evidence>
<dbReference type="GO" id="GO:0006508">
    <property type="term" value="P:proteolysis"/>
    <property type="evidence" value="ECO:0007669"/>
    <property type="project" value="UniProtKB-KW"/>
</dbReference>
<dbReference type="InterPro" id="IPR012338">
    <property type="entry name" value="Beta-lactam/transpept-like"/>
</dbReference>
<evidence type="ECO:0000256" key="5">
    <source>
        <dbReference type="ARBA" id="ARBA00022670"/>
    </source>
</evidence>
<organism evidence="17 18">
    <name type="scientific">Candidatus Berkelbacteria bacterium CG03_land_8_20_14_0_80_40_36</name>
    <dbReference type="NCBI Taxonomy" id="1974509"/>
    <lineage>
        <taxon>Bacteria</taxon>
        <taxon>Candidatus Berkelbacteria</taxon>
    </lineage>
</organism>
<keyword evidence="4" id="KW-0997">Cell inner membrane</keyword>
<evidence type="ECO:0000256" key="14">
    <source>
        <dbReference type="SAM" id="Phobius"/>
    </source>
</evidence>
<feature type="region of interest" description="Disordered" evidence="13">
    <location>
        <begin position="547"/>
        <end position="574"/>
    </location>
</feature>
<keyword evidence="11 14" id="KW-0472">Membrane</keyword>
<dbReference type="InterPro" id="IPR001460">
    <property type="entry name" value="PCN-bd_Tpept"/>
</dbReference>
<dbReference type="InterPro" id="IPR005311">
    <property type="entry name" value="PBP_dimer"/>
</dbReference>
<evidence type="ECO:0000256" key="12">
    <source>
        <dbReference type="ARBA" id="ARBA00023316"/>
    </source>
</evidence>
<evidence type="ECO:0000313" key="17">
    <source>
        <dbReference type="EMBL" id="PIV25556.1"/>
    </source>
</evidence>
<dbReference type="Pfam" id="PF00905">
    <property type="entry name" value="Transpeptidase"/>
    <property type="match status" value="1"/>
</dbReference>
<dbReference type="Pfam" id="PF03717">
    <property type="entry name" value="PBP_dimer"/>
    <property type="match status" value="1"/>
</dbReference>
<dbReference type="GO" id="GO:0005886">
    <property type="term" value="C:plasma membrane"/>
    <property type="evidence" value="ECO:0007669"/>
    <property type="project" value="UniProtKB-SubCell"/>
</dbReference>
<gene>
    <name evidence="17" type="primary">mrdA</name>
    <name evidence="17" type="ORF">COS38_00960</name>
</gene>
<protein>
    <submittedName>
        <fullName evidence="17">Penicillin-binding protein 2</fullName>
    </submittedName>
</protein>
<dbReference type="GO" id="GO:0009002">
    <property type="term" value="F:serine-type D-Ala-D-Ala carboxypeptidase activity"/>
    <property type="evidence" value="ECO:0007669"/>
    <property type="project" value="InterPro"/>
</dbReference>
<keyword evidence="12" id="KW-0961">Cell wall biogenesis/degradation</keyword>
<dbReference type="GO" id="GO:0071972">
    <property type="term" value="F:peptidoglycan L,D-transpeptidase activity"/>
    <property type="evidence" value="ECO:0007669"/>
    <property type="project" value="TreeGrafter"/>
</dbReference>
<dbReference type="GO" id="GO:0009252">
    <property type="term" value="P:peptidoglycan biosynthetic process"/>
    <property type="evidence" value="ECO:0007669"/>
    <property type="project" value="UniProtKB-KW"/>
</dbReference>
<dbReference type="SUPFAM" id="SSF56519">
    <property type="entry name" value="Penicillin binding protein dimerisation domain"/>
    <property type="match status" value="1"/>
</dbReference>
<keyword evidence="7" id="KW-0378">Hydrolase</keyword>
<evidence type="ECO:0000256" key="13">
    <source>
        <dbReference type="SAM" id="MobiDB-lite"/>
    </source>
</evidence>
<dbReference type="Proteomes" id="UP000229966">
    <property type="component" value="Unassembled WGS sequence"/>
</dbReference>
<dbReference type="GO" id="GO:0008658">
    <property type="term" value="F:penicillin binding"/>
    <property type="evidence" value="ECO:0007669"/>
    <property type="project" value="InterPro"/>
</dbReference>
<evidence type="ECO:0000256" key="4">
    <source>
        <dbReference type="ARBA" id="ARBA00022519"/>
    </source>
</evidence>
<dbReference type="Gene3D" id="3.40.710.10">
    <property type="entry name" value="DD-peptidase/beta-lactamase superfamily"/>
    <property type="match status" value="1"/>
</dbReference>
<keyword evidence="9" id="KW-0573">Peptidoglycan synthesis</keyword>
<keyword evidence="5" id="KW-0645">Protease</keyword>
<dbReference type="NCBIfam" id="TIGR03423">
    <property type="entry name" value="pbp2_mrdA"/>
    <property type="match status" value="1"/>
</dbReference>
<dbReference type="GO" id="GO:0008360">
    <property type="term" value="P:regulation of cell shape"/>
    <property type="evidence" value="ECO:0007669"/>
    <property type="project" value="UniProtKB-KW"/>
</dbReference>
<dbReference type="InterPro" id="IPR017790">
    <property type="entry name" value="Penicillin-binding_protein_2"/>
</dbReference>